<evidence type="ECO:0000256" key="1">
    <source>
        <dbReference type="ARBA" id="ARBA00001974"/>
    </source>
</evidence>
<accession>A0AAD6SQW4</accession>
<evidence type="ECO:0000256" key="3">
    <source>
        <dbReference type="ARBA" id="ARBA00022630"/>
    </source>
</evidence>
<evidence type="ECO:0000259" key="7">
    <source>
        <dbReference type="Pfam" id="PF07976"/>
    </source>
</evidence>
<name>A0AAD6SQW4_9AGAR</name>
<dbReference type="SUPFAM" id="SSF52833">
    <property type="entry name" value="Thioredoxin-like"/>
    <property type="match status" value="1"/>
</dbReference>
<dbReference type="PANTHER" id="PTHR43004">
    <property type="entry name" value="TRK SYSTEM POTASSIUM UPTAKE PROTEIN"/>
    <property type="match status" value="1"/>
</dbReference>
<evidence type="ECO:0000256" key="4">
    <source>
        <dbReference type="ARBA" id="ARBA00022827"/>
    </source>
</evidence>
<dbReference type="InterPro" id="IPR036249">
    <property type="entry name" value="Thioredoxin-like_sf"/>
</dbReference>
<comment type="cofactor">
    <cofactor evidence="1">
        <name>FAD</name>
        <dbReference type="ChEBI" id="CHEBI:57692"/>
    </cofactor>
</comment>
<feature type="domain" description="FAD-binding" evidence="6">
    <location>
        <begin position="6"/>
        <end position="356"/>
    </location>
</feature>
<evidence type="ECO:0000256" key="5">
    <source>
        <dbReference type="ARBA" id="ARBA00023002"/>
    </source>
</evidence>
<dbReference type="Gene3D" id="3.50.50.60">
    <property type="entry name" value="FAD/NAD(P)-binding domain"/>
    <property type="match status" value="1"/>
</dbReference>
<dbReference type="InterPro" id="IPR002938">
    <property type="entry name" value="FAD-bd"/>
</dbReference>
<evidence type="ECO:0000313" key="9">
    <source>
        <dbReference type="Proteomes" id="UP001218188"/>
    </source>
</evidence>
<comment type="similarity">
    <text evidence="2">Belongs to the PheA/TfdB FAD monooxygenase family.</text>
</comment>
<comment type="caution">
    <text evidence="8">The sequence shown here is derived from an EMBL/GenBank/DDBJ whole genome shotgun (WGS) entry which is preliminary data.</text>
</comment>
<keyword evidence="3" id="KW-0285">Flavoprotein</keyword>
<dbReference type="PANTHER" id="PTHR43004:SF19">
    <property type="entry name" value="BINDING MONOOXYGENASE, PUTATIVE (JCVI)-RELATED"/>
    <property type="match status" value="1"/>
</dbReference>
<evidence type="ECO:0000259" key="6">
    <source>
        <dbReference type="Pfam" id="PF01494"/>
    </source>
</evidence>
<dbReference type="Proteomes" id="UP001218188">
    <property type="component" value="Unassembled WGS sequence"/>
</dbReference>
<dbReference type="InterPro" id="IPR050641">
    <property type="entry name" value="RIFMO-like"/>
</dbReference>
<dbReference type="InterPro" id="IPR012941">
    <property type="entry name" value="Phe_hydrox_C_dim_dom"/>
</dbReference>
<dbReference type="AlphaFoldDB" id="A0AAD6SQW4"/>
<dbReference type="EMBL" id="JARJCM010000077">
    <property type="protein sequence ID" value="KAJ7031980.1"/>
    <property type="molecule type" value="Genomic_DNA"/>
</dbReference>
<dbReference type="GO" id="GO:0071949">
    <property type="term" value="F:FAD binding"/>
    <property type="evidence" value="ECO:0007669"/>
    <property type="project" value="InterPro"/>
</dbReference>
<organism evidence="8 9">
    <name type="scientific">Mycena alexandri</name>
    <dbReference type="NCBI Taxonomy" id="1745969"/>
    <lineage>
        <taxon>Eukaryota</taxon>
        <taxon>Fungi</taxon>
        <taxon>Dikarya</taxon>
        <taxon>Basidiomycota</taxon>
        <taxon>Agaricomycotina</taxon>
        <taxon>Agaricomycetes</taxon>
        <taxon>Agaricomycetidae</taxon>
        <taxon>Agaricales</taxon>
        <taxon>Marasmiineae</taxon>
        <taxon>Mycenaceae</taxon>
        <taxon>Mycena</taxon>
    </lineage>
</organism>
<dbReference type="Gene3D" id="3.30.70.2450">
    <property type="match status" value="1"/>
</dbReference>
<dbReference type="InterPro" id="IPR038220">
    <property type="entry name" value="PHOX_C_sf"/>
</dbReference>
<keyword evidence="9" id="KW-1185">Reference proteome</keyword>
<proteinExistence type="inferred from homology"/>
<reference evidence="8" key="1">
    <citation type="submission" date="2023-03" db="EMBL/GenBank/DDBJ databases">
        <title>Massive genome expansion in bonnet fungi (Mycena s.s.) driven by repeated elements and novel gene families across ecological guilds.</title>
        <authorList>
            <consortium name="Lawrence Berkeley National Laboratory"/>
            <person name="Harder C.B."/>
            <person name="Miyauchi S."/>
            <person name="Viragh M."/>
            <person name="Kuo A."/>
            <person name="Thoen E."/>
            <person name="Andreopoulos B."/>
            <person name="Lu D."/>
            <person name="Skrede I."/>
            <person name="Drula E."/>
            <person name="Henrissat B."/>
            <person name="Morin E."/>
            <person name="Kohler A."/>
            <person name="Barry K."/>
            <person name="LaButti K."/>
            <person name="Morin E."/>
            <person name="Salamov A."/>
            <person name="Lipzen A."/>
            <person name="Mereny Z."/>
            <person name="Hegedus B."/>
            <person name="Baldrian P."/>
            <person name="Stursova M."/>
            <person name="Weitz H."/>
            <person name="Taylor A."/>
            <person name="Grigoriev I.V."/>
            <person name="Nagy L.G."/>
            <person name="Martin F."/>
            <person name="Kauserud H."/>
        </authorList>
    </citation>
    <scope>NUCLEOTIDE SEQUENCE</scope>
    <source>
        <strain evidence="8">CBHHK200</strain>
    </source>
</reference>
<dbReference type="PRINTS" id="PR00420">
    <property type="entry name" value="RNGMNOXGNASE"/>
</dbReference>
<feature type="domain" description="Phenol hydroxylase-like C-terminal dimerisation" evidence="7">
    <location>
        <begin position="502"/>
        <end position="547"/>
    </location>
</feature>
<dbReference type="GO" id="GO:0016709">
    <property type="term" value="F:oxidoreductase activity, acting on paired donors, with incorporation or reduction of molecular oxygen, NAD(P)H as one donor, and incorporation of one atom of oxygen"/>
    <property type="evidence" value="ECO:0007669"/>
    <property type="project" value="UniProtKB-ARBA"/>
</dbReference>
<dbReference type="InterPro" id="IPR036188">
    <property type="entry name" value="FAD/NAD-bd_sf"/>
</dbReference>
<keyword evidence="5" id="KW-0560">Oxidoreductase</keyword>
<sequence>MATTPSVLIVGAGPAGLILSIILRQNGITVRIIDKEQTYRPGSRGSGIQPRTLELYDILGVLPAIREVAEPIPSMARYEPGKIEPTSTARISEWVDPTPDVPHANALNLNQDDHEGILRAHLQTLSCSVELGSELRKFEHFPDQVVAHIIKTDSEGNEVEETTTFGWLVGTDGAHSVVRKQLGFSFLGETRTEQQIALGDIIIEEGVNPGLWHSWSVPSKFIALRSGGSTGKKFMFAYTGRPEHVADKTITRDEFIQDFYAITGRNDVKFGPTTWLSNYRPNLRMVDKMRDGRVLIAGDAAHCHSPTGGQGLNSSVQDAANLGWKLALVQKGLATPALLDTYGEERLRVIAQMLQLTTELFHKTFSHLIAESKSDDSGWKRSRNMAMLGINYCGSSIIQEDADTVAGSAYSEAEGQRVQAAFRAPDAPGLVPLGSVHAPTTLFALFSASLHTVLLFGSDAPGHARVLEVVGQFPEESVRVVKVLPHGHSISGPTGSALVLEDREGHAYNGYKLQPDELTVVVVRPDGVVGAVVHDTEGVEQYFQKIFI</sequence>
<dbReference type="SUPFAM" id="SSF51905">
    <property type="entry name" value="FAD/NAD(P)-binding domain"/>
    <property type="match status" value="1"/>
</dbReference>
<dbReference type="Pfam" id="PF01494">
    <property type="entry name" value="FAD_binding_3"/>
    <property type="match status" value="1"/>
</dbReference>
<protein>
    <submittedName>
        <fullName evidence="8">FAD binding domain-containing protein</fullName>
    </submittedName>
</protein>
<gene>
    <name evidence="8" type="ORF">C8F04DRAFT_1040850</name>
</gene>
<evidence type="ECO:0000256" key="2">
    <source>
        <dbReference type="ARBA" id="ARBA00007801"/>
    </source>
</evidence>
<dbReference type="Pfam" id="PF07976">
    <property type="entry name" value="Phe_hydrox_dim"/>
    <property type="match status" value="1"/>
</dbReference>
<evidence type="ECO:0000313" key="8">
    <source>
        <dbReference type="EMBL" id="KAJ7031980.1"/>
    </source>
</evidence>
<keyword evidence="4" id="KW-0274">FAD</keyword>
<dbReference type="Gene3D" id="3.40.30.20">
    <property type="match status" value="1"/>
</dbReference>